<proteinExistence type="predicted"/>
<dbReference type="AlphaFoldDB" id="A0A9P5NDU4"/>
<name>A0A9P5NDU4_GYMJU</name>
<sequence>MRILNELVRLLISQVPNLMSFCLDNIKTELAESLMTLIMHPTTSDLSLSGMTATPRHLIAKCTNLVLLGTYRFRRIHDTMHISISQLEHLEVKLCKQEDVSKIGILAHAAVSLTSLSLIVCPIDCINLSNCVDLAGLECLTHIRISIPVKHEVLGVENFLNGSIMKVSCEI</sequence>
<comment type="caution">
    <text evidence="1">The sequence shown here is derived from an EMBL/GenBank/DDBJ whole genome shotgun (WGS) entry which is preliminary data.</text>
</comment>
<evidence type="ECO:0000313" key="1">
    <source>
        <dbReference type="EMBL" id="KAF8878997.1"/>
    </source>
</evidence>
<gene>
    <name evidence="1" type="ORF">CPB84DRAFT_1793686</name>
</gene>
<organism evidence="1 2">
    <name type="scientific">Gymnopilus junonius</name>
    <name type="common">Spectacular rustgill mushroom</name>
    <name type="synonym">Gymnopilus spectabilis subsp. junonius</name>
    <dbReference type="NCBI Taxonomy" id="109634"/>
    <lineage>
        <taxon>Eukaryota</taxon>
        <taxon>Fungi</taxon>
        <taxon>Dikarya</taxon>
        <taxon>Basidiomycota</taxon>
        <taxon>Agaricomycotina</taxon>
        <taxon>Agaricomycetes</taxon>
        <taxon>Agaricomycetidae</taxon>
        <taxon>Agaricales</taxon>
        <taxon>Agaricineae</taxon>
        <taxon>Hymenogastraceae</taxon>
        <taxon>Gymnopilus</taxon>
    </lineage>
</organism>
<accession>A0A9P5NDU4</accession>
<protein>
    <submittedName>
        <fullName evidence="1">Uncharacterized protein</fullName>
    </submittedName>
</protein>
<dbReference type="Proteomes" id="UP000724874">
    <property type="component" value="Unassembled WGS sequence"/>
</dbReference>
<evidence type="ECO:0000313" key="2">
    <source>
        <dbReference type="Proteomes" id="UP000724874"/>
    </source>
</evidence>
<keyword evidence="2" id="KW-1185">Reference proteome</keyword>
<dbReference type="EMBL" id="JADNYJ010000153">
    <property type="protein sequence ID" value="KAF8878997.1"/>
    <property type="molecule type" value="Genomic_DNA"/>
</dbReference>
<reference evidence="1" key="1">
    <citation type="submission" date="2020-11" db="EMBL/GenBank/DDBJ databases">
        <authorList>
            <consortium name="DOE Joint Genome Institute"/>
            <person name="Ahrendt S."/>
            <person name="Riley R."/>
            <person name="Andreopoulos W."/>
            <person name="LaButti K."/>
            <person name="Pangilinan J."/>
            <person name="Ruiz-duenas F.J."/>
            <person name="Barrasa J.M."/>
            <person name="Sanchez-Garcia M."/>
            <person name="Camarero S."/>
            <person name="Miyauchi S."/>
            <person name="Serrano A."/>
            <person name="Linde D."/>
            <person name="Babiker R."/>
            <person name="Drula E."/>
            <person name="Ayuso-Fernandez I."/>
            <person name="Pacheco R."/>
            <person name="Padilla G."/>
            <person name="Ferreira P."/>
            <person name="Barriuso J."/>
            <person name="Kellner H."/>
            <person name="Castanera R."/>
            <person name="Alfaro M."/>
            <person name="Ramirez L."/>
            <person name="Pisabarro A.G."/>
            <person name="Kuo A."/>
            <person name="Tritt A."/>
            <person name="Lipzen A."/>
            <person name="He G."/>
            <person name="Yan M."/>
            <person name="Ng V."/>
            <person name="Cullen D."/>
            <person name="Martin F."/>
            <person name="Rosso M.-N."/>
            <person name="Henrissat B."/>
            <person name="Hibbett D."/>
            <person name="Martinez A.T."/>
            <person name="Grigoriev I.V."/>
        </authorList>
    </citation>
    <scope>NUCLEOTIDE SEQUENCE</scope>
    <source>
        <strain evidence="1">AH 44721</strain>
    </source>
</reference>